<dbReference type="Gene3D" id="1.10.287.1060">
    <property type="entry name" value="ESAT-6-like"/>
    <property type="match status" value="1"/>
</dbReference>
<feature type="coiled-coil region" evidence="1">
    <location>
        <begin position="94"/>
        <end position="121"/>
    </location>
</feature>
<evidence type="ECO:0000313" key="2">
    <source>
        <dbReference type="EMBL" id="MFD1321007.1"/>
    </source>
</evidence>
<keyword evidence="1" id="KW-0175">Coiled coil</keyword>
<dbReference type="SUPFAM" id="SSF140453">
    <property type="entry name" value="EsxAB dimer-like"/>
    <property type="match status" value="1"/>
</dbReference>
<sequence length="151" mass="16241">MPSTTPASMPVNVAAAVAASDRSGWRVAVAVPGTTQVEVNSLGAAGAAIEQSRDKLVDIQRRLRNQLVPILGVPGDERAVGWKGRAQVMFARLYPEYEAQLQRLHDSLQQLGEQVKKSSRDYDESEDYTTQMVSSIDLGGAVGSALTTTRV</sequence>
<name>A0ABW3Y989_9ACTN</name>
<dbReference type="InterPro" id="IPR036689">
    <property type="entry name" value="ESAT-6-like_sf"/>
</dbReference>
<gene>
    <name evidence="2" type="ORF">ACFQ4H_07895</name>
</gene>
<evidence type="ECO:0000256" key="1">
    <source>
        <dbReference type="SAM" id="Coils"/>
    </source>
</evidence>
<protein>
    <submittedName>
        <fullName evidence="2">WXG100 family type VII secretion target</fullName>
    </submittedName>
</protein>
<dbReference type="Proteomes" id="UP001597260">
    <property type="component" value="Unassembled WGS sequence"/>
</dbReference>
<dbReference type="InterPro" id="IPR010310">
    <property type="entry name" value="T7SS_ESAT-6-like"/>
</dbReference>
<reference evidence="3" key="1">
    <citation type="journal article" date="2019" name="Int. J. Syst. Evol. Microbiol.">
        <title>The Global Catalogue of Microorganisms (GCM) 10K type strain sequencing project: providing services to taxonomists for standard genome sequencing and annotation.</title>
        <authorList>
            <consortium name="The Broad Institute Genomics Platform"/>
            <consortium name="The Broad Institute Genome Sequencing Center for Infectious Disease"/>
            <person name="Wu L."/>
            <person name="Ma J."/>
        </authorList>
    </citation>
    <scope>NUCLEOTIDE SEQUENCE [LARGE SCALE GENOMIC DNA]</scope>
    <source>
        <strain evidence="3">JCM 31037</strain>
    </source>
</reference>
<comment type="caution">
    <text evidence="2">The sequence shown here is derived from an EMBL/GenBank/DDBJ whole genome shotgun (WGS) entry which is preliminary data.</text>
</comment>
<keyword evidence="3" id="KW-1185">Reference proteome</keyword>
<dbReference type="RefSeq" id="WP_377568665.1">
    <property type="nucleotide sequence ID" value="NZ_JBHTMP010000009.1"/>
</dbReference>
<proteinExistence type="predicted"/>
<dbReference type="Pfam" id="PF06013">
    <property type="entry name" value="WXG100"/>
    <property type="match status" value="1"/>
</dbReference>
<organism evidence="2 3">
    <name type="scientific">Micromonospora sonneratiae</name>
    <dbReference type="NCBI Taxonomy" id="1184706"/>
    <lineage>
        <taxon>Bacteria</taxon>
        <taxon>Bacillati</taxon>
        <taxon>Actinomycetota</taxon>
        <taxon>Actinomycetes</taxon>
        <taxon>Micromonosporales</taxon>
        <taxon>Micromonosporaceae</taxon>
        <taxon>Micromonospora</taxon>
    </lineage>
</organism>
<evidence type="ECO:0000313" key="3">
    <source>
        <dbReference type="Proteomes" id="UP001597260"/>
    </source>
</evidence>
<accession>A0ABW3Y989</accession>
<dbReference type="EMBL" id="JBHTMP010000009">
    <property type="protein sequence ID" value="MFD1321007.1"/>
    <property type="molecule type" value="Genomic_DNA"/>
</dbReference>